<evidence type="ECO:0000256" key="1">
    <source>
        <dbReference type="SAM" id="MobiDB-lite"/>
    </source>
</evidence>
<feature type="domain" description="DUF6594" evidence="3">
    <location>
        <begin position="75"/>
        <end position="337"/>
    </location>
</feature>
<name>A0A2J6TJA6_9HELO</name>
<keyword evidence="2" id="KW-1133">Transmembrane helix</keyword>
<evidence type="ECO:0000256" key="2">
    <source>
        <dbReference type="SAM" id="Phobius"/>
    </source>
</evidence>
<reference evidence="4 5" key="1">
    <citation type="submission" date="2016-04" db="EMBL/GenBank/DDBJ databases">
        <title>A degradative enzymes factory behind the ericoid mycorrhizal symbiosis.</title>
        <authorList>
            <consortium name="DOE Joint Genome Institute"/>
            <person name="Martino E."/>
            <person name="Morin E."/>
            <person name="Grelet G."/>
            <person name="Kuo A."/>
            <person name="Kohler A."/>
            <person name="Daghino S."/>
            <person name="Barry K."/>
            <person name="Choi C."/>
            <person name="Cichocki N."/>
            <person name="Clum A."/>
            <person name="Copeland A."/>
            <person name="Hainaut M."/>
            <person name="Haridas S."/>
            <person name="Labutti K."/>
            <person name="Lindquist E."/>
            <person name="Lipzen A."/>
            <person name="Khouja H.-R."/>
            <person name="Murat C."/>
            <person name="Ohm R."/>
            <person name="Olson A."/>
            <person name="Spatafora J."/>
            <person name="Veneault-Fourrey C."/>
            <person name="Henrissat B."/>
            <person name="Grigoriev I."/>
            <person name="Martin F."/>
            <person name="Perotto S."/>
        </authorList>
    </citation>
    <scope>NUCLEOTIDE SEQUENCE [LARGE SCALE GENOMIC DNA]</scope>
    <source>
        <strain evidence="4 5">E</strain>
    </source>
</reference>
<keyword evidence="5" id="KW-1185">Reference proteome</keyword>
<dbReference type="PANTHER" id="PTHR34502:SF3">
    <property type="entry name" value="DUF6594 DOMAIN-CONTAINING PROTEIN"/>
    <property type="match status" value="1"/>
</dbReference>
<proteinExistence type="predicted"/>
<dbReference type="Proteomes" id="UP000235371">
    <property type="component" value="Unassembled WGS sequence"/>
</dbReference>
<sequence length="338" mass="38283">MDQTAANIDLENAIGISGEPPCSPNSQSTWQMQSQRRQSGITRLLNAITPRHFQGSSSEPFRTIIRKLERCEDGYPYLATFMDSDENFMIYRRFGFVHARLLLQKQDELRIMEEELDRMDKRDLTTNPKTLQCRMEDVERQDQLPETRQALLARLEATVLSYDQLLLNAQQLAAANRPPARDYNSVANFVRHKKPLMEGDDDFIYNKEDLITLRPGRESAWLDAAVEKILKLFPRTAVKYVFCSKETAAKTTDEDLFLPTKRRVDRLVSCIIMAMVLALLVLPVYALYHVGSSFSQSNANTSNAICMGILLVATLLFSAALALFTKAKRHELLGAAAG</sequence>
<feature type="transmembrane region" description="Helical" evidence="2">
    <location>
        <begin position="267"/>
        <end position="290"/>
    </location>
</feature>
<dbReference type="PANTHER" id="PTHR34502">
    <property type="entry name" value="DUF6594 DOMAIN-CONTAINING PROTEIN-RELATED"/>
    <property type="match status" value="1"/>
</dbReference>
<organism evidence="4 5">
    <name type="scientific">Hyaloscypha bicolor E</name>
    <dbReference type="NCBI Taxonomy" id="1095630"/>
    <lineage>
        <taxon>Eukaryota</taxon>
        <taxon>Fungi</taxon>
        <taxon>Dikarya</taxon>
        <taxon>Ascomycota</taxon>
        <taxon>Pezizomycotina</taxon>
        <taxon>Leotiomycetes</taxon>
        <taxon>Helotiales</taxon>
        <taxon>Hyaloscyphaceae</taxon>
        <taxon>Hyaloscypha</taxon>
        <taxon>Hyaloscypha bicolor</taxon>
    </lineage>
</organism>
<feature type="region of interest" description="Disordered" evidence="1">
    <location>
        <begin position="1"/>
        <end position="28"/>
    </location>
</feature>
<evidence type="ECO:0000313" key="4">
    <source>
        <dbReference type="EMBL" id="PMD63092.1"/>
    </source>
</evidence>
<evidence type="ECO:0000313" key="5">
    <source>
        <dbReference type="Proteomes" id="UP000235371"/>
    </source>
</evidence>
<dbReference type="InParanoid" id="A0A2J6TJA6"/>
<keyword evidence="2" id="KW-0472">Membrane</keyword>
<dbReference type="GeneID" id="36590790"/>
<protein>
    <recommendedName>
        <fullName evidence="3">DUF6594 domain-containing protein</fullName>
    </recommendedName>
</protein>
<dbReference type="AlphaFoldDB" id="A0A2J6TJA6"/>
<evidence type="ECO:0000259" key="3">
    <source>
        <dbReference type="Pfam" id="PF20237"/>
    </source>
</evidence>
<dbReference type="RefSeq" id="XP_024739996.1">
    <property type="nucleotide sequence ID" value="XM_024882713.1"/>
</dbReference>
<dbReference type="EMBL" id="KZ613782">
    <property type="protein sequence ID" value="PMD63092.1"/>
    <property type="molecule type" value="Genomic_DNA"/>
</dbReference>
<dbReference type="InterPro" id="IPR046529">
    <property type="entry name" value="DUF6594"/>
</dbReference>
<keyword evidence="2" id="KW-0812">Transmembrane</keyword>
<dbReference type="OrthoDB" id="5342093at2759"/>
<dbReference type="Pfam" id="PF20237">
    <property type="entry name" value="DUF6594"/>
    <property type="match status" value="1"/>
</dbReference>
<accession>A0A2J6TJA6</accession>
<gene>
    <name evidence="4" type="ORF">K444DRAFT_626841</name>
</gene>
<feature type="transmembrane region" description="Helical" evidence="2">
    <location>
        <begin position="302"/>
        <end position="324"/>
    </location>
</feature>
<dbReference type="STRING" id="1095630.A0A2J6TJA6"/>